<sequence length="73" mass="8244">MLNKLIKIVISSKRKDIEMLHELNVSVHSGVLKNKGRLISHCRSLACKTFGNHVKVKRVLDYDGNVLIEGDKC</sequence>
<dbReference type="EMBL" id="BK032724">
    <property type="protein sequence ID" value="DAF56970.1"/>
    <property type="molecule type" value="Genomic_DNA"/>
</dbReference>
<evidence type="ECO:0000313" key="1">
    <source>
        <dbReference type="EMBL" id="DAF56970.1"/>
    </source>
</evidence>
<accession>A0A8S5T2G7</accession>
<reference evidence="1" key="1">
    <citation type="journal article" date="2021" name="Proc. Natl. Acad. Sci. U.S.A.">
        <title>A Catalog of Tens of Thousands of Viruses from Human Metagenomes Reveals Hidden Associations with Chronic Diseases.</title>
        <authorList>
            <person name="Tisza M.J."/>
            <person name="Buck C.B."/>
        </authorList>
    </citation>
    <scope>NUCLEOTIDE SEQUENCE</scope>
    <source>
        <strain evidence="1">CtiJm4</strain>
    </source>
</reference>
<name>A0A8S5T2G7_9CAUD</name>
<protein>
    <submittedName>
        <fullName evidence="1">Uncharacterized protein</fullName>
    </submittedName>
</protein>
<organism evidence="1">
    <name type="scientific">Siphoviridae sp. ctiJm4</name>
    <dbReference type="NCBI Taxonomy" id="2827916"/>
    <lineage>
        <taxon>Viruses</taxon>
        <taxon>Duplodnaviria</taxon>
        <taxon>Heunggongvirae</taxon>
        <taxon>Uroviricota</taxon>
        <taxon>Caudoviricetes</taxon>
    </lineage>
</organism>
<proteinExistence type="predicted"/>